<dbReference type="GO" id="GO:0016020">
    <property type="term" value="C:membrane"/>
    <property type="evidence" value="ECO:0007669"/>
    <property type="project" value="TreeGrafter"/>
</dbReference>
<dbReference type="RefSeq" id="WP_043917872.1">
    <property type="nucleotide sequence ID" value="NZ_FZPF01000007.1"/>
</dbReference>
<protein>
    <submittedName>
        <fullName evidence="4">Putative oxidoreductase</fullName>
        <ecNumber evidence="4">1.-.-.-</ecNumber>
    </submittedName>
</protein>
<evidence type="ECO:0000313" key="4">
    <source>
        <dbReference type="EMBL" id="KIT17308.1"/>
    </source>
</evidence>
<evidence type="ECO:0000313" key="5">
    <source>
        <dbReference type="Proteomes" id="UP000032232"/>
    </source>
</evidence>
<dbReference type="PIRSF" id="PIRSF000126">
    <property type="entry name" value="11-beta-HSD1"/>
    <property type="match status" value="1"/>
</dbReference>
<gene>
    <name evidence="4" type="ORF">jaqu_10390</name>
</gene>
<dbReference type="InterPro" id="IPR036291">
    <property type="entry name" value="NAD(P)-bd_dom_sf"/>
</dbReference>
<dbReference type="Gene3D" id="3.40.50.720">
    <property type="entry name" value="NAD(P)-binding Rossmann-like Domain"/>
    <property type="match status" value="1"/>
</dbReference>
<dbReference type="PRINTS" id="PR00080">
    <property type="entry name" value="SDRFAMILY"/>
</dbReference>
<reference evidence="4 5" key="1">
    <citation type="submission" date="2015-02" db="EMBL/GenBank/DDBJ databases">
        <title>Genome Sequence of Jannaschia aquimarina DSM28248, a member of the Roseobacter clade.</title>
        <authorList>
            <person name="Voget S."/>
            <person name="Daniel R."/>
        </authorList>
    </citation>
    <scope>NUCLEOTIDE SEQUENCE [LARGE SCALE GENOMIC DNA]</scope>
    <source>
        <strain evidence="4 5">GSW-M26</strain>
    </source>
</reference>
<organism evidence="4 5">
    <name type="scientific">Jannaschia aquimarina</name>
    <dbReference type="NCBI Taxonomy" id="935700"/>
    <lineage>
        <taxon>Bacteria</taxon>
        <taxon>Pseudomonadati</taxon>
        <taxon>Pseudomonadota</taxon>
        <taxon>Alphaproteobacteria</taxon>
        <taxon>Rhodobacterales</taxon>
        <taxon>Roseobacteraceae</taxon>
        <taxon>Jannaschia</taxon>
    </lineage>
</organism>
<proteinExistence type="inferred from homology"/>
<comment type="caution">
    <text evidence="4">The sequence shown here is derived from an EMBL/GenBank/DDBJ whole genome shotgun (WGS) entry which is preliminary data.</text>
</comment>
<dbReference type="PATRIC" id="fig|935700.4.peg.1084"/>
<dbReference type="Pfam" id="PF00106">
    <property type="entry name" value="adh_short"/>
    <property type="match status" value="1"/>
</dbReference>
<dbReference type="OrthoDB" id="9808814at2"/>
<dbReference type="GO" id="GO:0016491">
    <property type="term" value="F:oxidoreductase activity"/>
    <property type="evidence" value="ECO:0007669"/>
    <property type="project" value="UniProtKB-KW"/>
</dbReference>
<dbReference type="EMBL" id="JYFE01000020">
    <property type="protein sequence ID" value="KIT17308.1"/>
    <property type="molecule type" value="Genomic_DNA"/>
</dbReference>
<comment type="similarity">
    <text evidence="1 3">Belongs to the short-chain dehydrogenases/reductases (SDR) family.</text>
</comment>
<dbReference type="Proteomes" id="UP000032232">
    <property type="component" value="Unassembled WGS sequence"/>
</dbReference>
<dbReference type="SUPFAM" id="SSF51735">
    <property type="entry name" value="NAD(P)-binding Rossmann-fold domains"/>
    <property type="match status" value="1"/>
</dbReference>
<keyword evidence="5" id="KW-1185">Reference proteome</keyword>
<dbReference type="InterPro" id="IPR002347">
    <property type="entry name" value="SDR_fam"/>
</dbReference>
<dbReference type="PANTHER" id="PTHR44196:SF2">
    <property type="entry name" value="SHORT-CHAIN DEHYDROGENASE-RELATED"/>
    <property type="match status" value="1"/>
</dbReference>
<dbReference type="EC" id="1.-.-.-" evidence="4"/>
<accession>A0A0D1DBI3</accession>
<evidence type="ECO:0000256" key="2">
    <source>
        <dbReference type="ARBA" id="ARBA00023002"/>
    </source>
</evidence>
<dbReference type="PANTHER" id="PTHR44196">
    <property type="entry name" value="DEHYDROGENASE/REDUCTASE SDR FAMILY MEMBER 7B"/>
    <property type="match status" value="1"/>
</dbReference>
<dbReference type="AlphaFoldDB" id="A0A0D1DBI3"/>
<dbReference type="PRINTS" id="PR00081">
    <property type="entry name" value="GDHRDH"/>
</dbReference>
<sequence length="262" mass="27747">MDRFTLVTGASEGIGKELARRAAKSGRKVILTARSEDKLAALAEELGNDTVVIPADLSKPGEADRLWKSAVDRREIEILVNNAGLGYNGAFVDPQGWDREAVSIEVNVVAATRLMKLAVAHMQEHGARSRILNVASVAAFMPGPGMAVYHATKAFLLSLSEAADVELRDTRISVTALCPGATQSNFFNDADMTEVNITKVGRLPSAASVAEAGWNGMITGQRVVVPGAQNKATVAMARLAPRGIVAGITRRLLSRSGTLAKT</sequence>
<evidence type="ECO:0000256" key="1">
    <source>
        <dbReference type="ARBA" id="ARBA00006484"/>
    </source>
</evidence>
<evidence type="ECO:0000256" key="3">
    <source>
        <dbReference type="RuleBase" id="RU000363"/>
    </source>
</evidence>
<dbReference type="STRING" id="935700.jaqu_10390"/>
<keyword evidence="2 4" id="KW-0560">Oxidoreductase</keyword>
<dbReference type="CDD" id="cd05233">
    <property type="entry name" value="SDR_c"/>
    <property type="match status" value="1"/>
</dbReference>
<name>A0A0D1DBI3_9RHOB</name>